<gene>
    <name evidence="1" type="ORF">E2C01_098425</name>
</gene>
<comment type="caution">
    <text evidence="1">The sequence shown here is derived from an EMBL/GenBank/DDBJ whole genome shotgun (WGS) entry which is preliminary data.</text>
</comment>
<organism evidence="1 2">
    <name type="scientific">Portunus trituberculatus</name>
    <name type="common">Swimming crab</name>
    <name type="synonym">Neptunus trituberculatus</name>
    <dbReference type="NCBI Taxonomy" id="210409"/>
    <lineage>
        <taxon>Eukaryota</taxon>
        <taxon>Metazoa</taxon>
        <taxon>Ecdysozoa</taxon>
        <taxon>Arthropoda</taxon>
        <taxon>Crustacea</taxon>
        <taxon>Multicrustacea</taxon>
        <taxon>Malacostraca</taxon>
        <taxon>Eumalacostraca</taxon>
        <taxon>Eucarida</taxon>
        <taxon>Decapoda</taxon>
        <taxon>Pleocyemata</taxon>
        <taxon>Brachyura</taxon>
        <taxon>Eubrachyura</taxon>
        <taxon>Portunoidea</taxon>
        <taxon>Portunidae</taxon>
        <taxon>Portuninae</taxon>
        <taxon>Portunus</taxon>
    </lineage>
</organism>
<accession>A0A5B7K6Y9</accession>
<protein>
    <submittedName>
        <fullName evidence="1">Uncharacterized protein</fullName>
    </submittedName>
</protein>
<dbReference type="AlphaFoldDB" id="A0A5B7K6Y9"/>
<dbReference type="Proteomes" id="UP000324222">
    <property type="component" value="Unassembled WGS sequence"/>
</dbReference>
<reference evidence="1 2" key="1">
    <citation type="submission" date="2019-05" db="EMBL/GenBank/DDBJ databases">
        <title>Another draft genome of Portunus trituberculatus and its Hox gene families provides insights of decapod evolution.</title>
        <authorList>
            <person name="Jeong J.-H."/>
            <person name="Song I."/>
            <person name="Kim S."/>
            <person name="Choi T."/>
            <person name="Kim D."/>
            <person name="Ryu S."/>
            <person name="Kim W."/>
        </authorList>
    </citation>
    <scope>NUCLEOTIDE SEQUENCE [LARGE SCALE GENOMIC DNA]</scope>
    <source>
        <tissue evidence="1">Muscle</tissue>
    </source>
</reference>
<proteinExistence type="predicted"/>
<sequence length="22" mass="2507">MSVWTSSFPAQRRALSLAGRER</sequence>
<evidence type="ECO:0000313" key="2">
    <source>
        <dbReference type="Proteomes" id="UP000324222"/>
    </source>
</evidence>
<name>A0A5B7K6Y9_PORTR</name>
<evidence type="ECO:0000313" key="1">
    <source>
        <dbReference type="EMBL" id="MPD02820.1"/>
    </source>
</evidence>
<keyword evidence="2" id="KW-1185">Reference proteome</keyword>
<dbReference type="EMBL" id="VSRR010133261">
    <property type="protein sequence ID" value="MPD02820.1"/>
    <property type="molecule type" value="Genomic_DNA"/>
</dbReference>